<dbReference type="InterPro" id="IPR050741">
    <property type="entry name" value="Acyl-CoA_dehydrogenase"/>
</dbReference>
<dbReference type="Gene3D" id="1.10.540.10">
    <property type="entry name" value="Acyl-CoA dehydrogenase/oxidase, N-terminal domain"/>
    <property type="match status" value="1"/>
</dbReference>
<feature type="domain" description="Acyl-CoA dehydrogenase/oxidase C-terminal" evidence="8">
    <location>
        <begin position="247"/>
        <end position="396"/>
    </location>
</feature>
<dbReference type="PANTHER" id="PTHR48083">
    <property type="entry name" value="MEDIUM-CHAIN SPECIFIC ACYL-COA DEHYDROGENASE, MITOCHONDRIAL-RELATED"/>
    <property type="match status" value="1"/>
</dbReference>
<dbReference type="GO" id="GO:0050660">
    <property type="term" value="F:flavin adenine dinucleotide binding"/>
    <property type="evidence" value="ECO:0007669"/>
    <property type="project" value="InterPro"/>
</dbReference>
<evidence type="ECO:0000256" key="4">
    <source>
        <dbReference type="ARBA" id="ARBA00022630"/>
    </source>
</evidence>
<name>A0A0C5XKQ0_NOCSI</name>
<dbReference type="GO" id="GO:0016937">
    <property type="term" value="F:short-chain fatty acyl-CoA dehydrogenase activity"/>
    <property type="evidence" value="ECO:0007669"/>
    <property type="project" value="UniProtKB-EC"/>
</dbReference>
<evidence type="ECO:0000256" key="7">
    <source>
        <dbReference type="RuleBase" id="RU362125"/>
    </source>
</evidence>
<dbReference type="InterPro" id="IPR036250">
    <property type="entry name" value="AcylCo_DH-like_C"/>
</dbReference>
<dbReference type="InterPro" id="IPR046373">
    <property type="entry name" value="Acyl-CoA_Oxase/DH_mid-dom_sf"/>
</dbReference>
<dbReference type="Pfam" id="PF02771">
    <property type="entry name" value="Acyl-CoA_dh_N"/>
    <property type="match status" value="1"/>
</dbReference>
<comment type="subunit">
    <text evidence="3">Homodimer.</text>
</comment>
<keyword evidence="5 7" id="KW-0274">FAD</keyword>
<dbReference type="HOGENOM" id="CLU_018204_1_2_11"/>
<evidence type="ECO:0000256" key="6">
    <source>
        <dbReference type="ARBA" id="ARBA00023002"/>
    </source>
</evidence>
<dbReference type="Gene3D" id="1.20.140.10">
    <property type="entry name" value="Butyryl-CoA Dehydrogenase, subunit A, domain 3"/>
    <property type="match status" value="1"/>
</dbReference>
<evidence type="ECO:0000259" key="9">
    <source>
        <dbReference type="Pfam" id="PF02770"/>
    </source>
</evidence>
<dbReference type="InterPro" id="IPR037069">
    <property type="entry name" value="AcylCoA_DH/ox_N_sf"/>
</dbReference>
<evidence type="ECO:0000256" key="1">
    <source>
        <dbReference type="ARBA" id="ARBA00001974"/>
    </source>
</evidence>
<sequence>MYPAYAAPSDQAVRLYDELKRFLAEEVFPAEEAYERHRDEAGADDHTVPPVVEELKAKARERGLWNLFLPSESGLTQLEYAPLAELSGWSLELAPEAMNCQAPDTGNMELLHLVGTPAQQERWLRPLLDGEIRSAFAMTEPAVASSDATNIETRIERDGDEYVINGRKWWITGAADPRCQVLIVMGKTDPDAATHRQQSMVIVPVDTPGVTIGRSYPVFGRQDQHGHTVIEFTDARVPVANLLGEEGGGFAAAQMRLGPGRIHHVMRALGAGERALAMMVDRAKTRTAFGGLLAEQSAVREKIAESRVELDQARALCHLAAHTVDTEGNKGARHLIAAAKIAVPRAVLSVIDRAIQLHGAAGISDATPLASLWGWHRAMRIFDGPDEAHLTTLGRAELTRDPLFDLPPTLHDQFR</sequence>
<proteinExistence type="inferred from homology"/>
<protein>
    <submittedName>
        <fullName evidence="11">Butyryl-CoA dehydrogenase</fullName>
        <ecNumber evidence="11">1.3.8.1</ecNumber>
    </submittedName>
</protein>
<dbReference type="InterPro" id="IPR006091">
    <property type="entry name" value="Acyl-CoA_Oxase/DH_mid-dom"/>
</dbReference>
<dbReference type="GO" id="GO:0005737">
    <property type="term" value="C:cytoplasm"/>
    <property type="evidence" value="ECO:0007669"/>
    <property type="project" value="TreeGrafter"/>
</dbReference>
<accession>A0A0C5XKQ0</accession>
<keyword evidence="4 7" id="KW-0285">Flavoprotein</keyword>
<dbReference type="InterPro" id="IPR013786">
    <property type="entry name" value="AcylCoA_DH/ox_N"/>
</dbReference>
<dbReference type="Pfam" id="PF02770">
    <property type="entry name" value="Acyl-CoA_dh_M"/>
    <property type="match status" value="1"/>
</dbReference>
<evidence type="ECO:0000259" key="10">
    <source>
        <dbReference type="Pfam" id="PF02771"/>
    </source>
</evidence>
<dbReference type="FunFam" id="2.40.110.10:FF:000002">
    <property type="entry name" value="Acyl-CoA dehydrogenase fadE12"/>
    <property type="match status" value="1"/>
</dbReference>
<dbReference type="PANTHER" id="PTHR48083:SF13">
    <property type="entry name" value="ACYL-COA DEHYDROGENASE FAMILY MEMBER 11"/>
    <property type="match status" value="1"/>
</dbReference>
<evidence type="ECO:0000256" key="2">
    <source>
        <dbReference type="ARBA" id="ARBA00009347"/>
    </source>
</evidence>
<dbReference type="Proteomes" id="UP000030300">
    <property type="component" value="Chromosome"/>
</dbReference>
<feature type="domain" description="Acyl-CoA dehydrogenase/oxidase N-terminal" evidence="10">
    <location>
        <begin position="13"/>
        <end position="131"/>
    </location>
</feature>
<dbReference type="InterPro" id="IPR009075">
    <property type="entry name" value="AcylCo_DH/oxidase_C"/>
</dbReference>
<organism evidence="11 12">
    <name type="scientific">Nocardioides simplex</name>
    <name type="common">Arthrobacter simplex</name>
    <dbReference type="NCBI Taxonomy" id="2045"/>
    <lineage>
        <taxon>Bacteria</taxon>
        <taxon>Bacillati</taxon>
        <taxon>Actinomycetota</taxon>
        <taxon>Actinomycetes</taxon>
        <taxon>Propionibacteriales</taxon>
        <taxon>Nocardioidaceae</taxon>
        <taxon>Pimelobacter</taxon>
    </lineage>
</organism>
<dbReference type="STRING" id="2045.KR76_03100"/>
<dbReference type="Gene3D" id="2.40.110.10">
    <property type="entry name" value="Butyryl-CoA Dehydrogenase, subunit A, domain 2"/>
    <property type="match status" value="1"/>
</dbReference>
<dbReference type="KEGG" id="psim:KR76_03100"/>
<dbReference type="AlphaFoldDB" id="A0A0C5XKQ0"/>
<dbReference type="SUPFAM" id="SSF47203">
    <property type="entry name" value="Acyl-CoA dehydrogenase C-terminal domain-like"/>
    <property type="match status" value="1"/>
</dbReference>
<evidence type="ECO:0000256" key="5">
    <source>
        <dbReference type="ARBA" id="ARBA00022827"/>
    </source>
</evidence>
<evidence type="ECO:0000256" key="3">
    <source>
        <dbReference type="ARBA" id="ARBA00011738"/>
    </source>
</evidence>
<dbReference type="SUPFAM" id="SSF56645">
    <property type="entry name" value="Acyl-CoA dehydrogenase NM domain-like"/>
    <property type="match status" value="1"/>
</dbReference>
<evidence type="ECO:0000313" key="11">
    <source>
        <dbReference type="EMBL" id="AJR18077.1"/>
    </source>
</evidence>
<evidence type="ECO:0000313" key="12">
    <source>
        <dbReference type="Proteomes" id="UP000030300"/>
    </source>
</evidence>
<comment type="similarity">
    <text evidence="2 7">Belongs to the acyl-CoA dehydrogenase family.</text>
</comment>
<dbReference type="EMBL" id="CP009896">
    <property type="protein sequence ID" value="AJR18077.1"/>
    <property type="molecule type" value="Genomic_DNA"/>
</dbReference>
<dbReference type="OrthoDB" id="142556at2"/>
<dbReference type="Pfam" id="PF00441">
    <property type="entry name" value="Acyl-CoA_dh_1"/>
    <property type="match status" value="1"/>
</dbReference>
<dbReference type="InterPro" id="IPR009100">
    <property type="entry name" value="AcylCoA_DH/oxidase_NM_dom_sf"/>
</dbReference>
<dbReference type="GO" id="GO:0033539">
    <property type="term" value="P:fatty acid beta-oxidation using acyl-CoA dehydrogenase"/>
    <property type="evidence" value="ECO:0007669"/>
    <property type="project" value="TreeGrafter"/>
</dbReference>
<keyword evidence="12" id="KW-1185">Reference proteome</keyword>
<gene>
    <name evidence="11" type="ORF">KR76_03100</name>
</gene>
<feature type="domain" description="Acyl-CoA oxidase/dehydrogenase middle" evidence="9">
    <location>
        <begin position="135"/>
        <end position="232"/>
    </location>
</feature>
<evidence type="ECO:0000259" key="8">
    <source>
        <dbReference type="Pfam" id="PF00441"/>
    </source>
</evidence>
<comment type="cofactor">
    <cofactor evidence="1 7">
        <name>FAD</name>
        <dbReference type="ChEBI" id="CHEBI:57692"/>
    </cofactor>
</comment>
<keyword evidence="6 7" id="KW-0560">Oxidoreductase</keyword>
<dbReference type="EC" id="1.3.8.1" evidence="11"/>
<reference evidence="11 12" key="1">
    <citation type="journal article" date="2015" name="Genome Announc.">
        <title>Complete Genome Sequence of Steroid-Transforming Nocardioides simplex VKM Ac-2033D.</title>
        <authorList>
            <person name="Shtratnikova V.Y."/>
            <person name="Schelkunov M.I."/>
            <person name="Pekov Y.A."/>
            <person name="Fokina V.V."/>
            <person name="Logacheva M.D."/>
            <person name="Sokolov S.L."/>
            <person name="Bragin E.Y."/>
            <person name="Ashapkin V.V."/>
            <person name="Donova M.V."/>
        </authorList>
    </citation>
    <scope>NUCLEOTIDE SEQUENCE [LARGE SCALE GENOMIC DNA]</scope>
    <source>
        <strain evidence="11 12">VKM Ac-2033D</strain>
    </source>
</reference>